<dbReference type="GeneID" id="111590570"/>
<dbReference type="AlphaFoldDB" id="C4JA35"/>
<dbReference type="RefSeq" id="XP_023157130.1">
    <property type="nucleotide sequence ID" value="XM_023301362.2"/>
</dbReference>
<protein>
    <submittedName>
        <fullName evidence="1">Uncharacterized protein</fullName>
    </submittedName>
</protein>
<name>C4JA35_MAIZE</name>
<proteinExistence type="evidence at transcript level"/>
<evidence type="ECO:0000313" key="1">
    <source>
        <dbReference type="EMBL" id="ACR38035.1"/>
    </source>
</evidence>
<dbReference type="KEGG" id="zma:111590570"/>
<accession>C4JA35</accession>
<reference evidence="1" key="1">
    <citation type="journal article" date="2009" name="PLoS Genet.">
        <title>Sequencing, mapping, and analysis of 27,455 maize full-length cDNAs.</title>
        <authorList>
            <person name="Soderlund C."/>
            <person name="Descour A."/>
            <person name="Kudrna D."/>
            <person name="Bomhoff M."/>
            <person name="Boyd L."/>
            <person name="Currie J."/>
            <person name="Angelova A."/>
            <person name="Collura K."/>
            <person name="Wissotski M."/>
            <person name="Ashley E."/>
            <person name="Morrow D."/>
            <person name="Fernandes J."/>
            <person name="Walbot V."/>
            <person name="Yu Y."/>
        </authorList>
    </citation>
    <scope>NUCLEOTIDE SEQUENCE</scope>
    <source>
        <strain evidence="1">B73</strain>
    </source>
</reference>
<sequence>MPGSNDMPPRSAPPTTSIVAKTIDVRAAATGPISKANFMAFQQLMVKLFTAHTAAINGMSSRTPPPPPASTTTSAAAFPYGMPGYGGIPPLPTTVAPKPPPTSFPSCHSTPSIADLCLGATGINHARIHPPNRLPTLPIPDPQLPRVCSSCTPSPCCGRHHHHPHFHKLSFPTFNGKDDPVGWLSWLNRCEHFFPWPAHS</sequence>
<dbReference type="EMBL" id="BT087682">
    <property type="protein sequence ID" value="ACR38035.1"/>
    <property type="molecule type" value="mRNA"/>
</dbReference>
<organism evidence="1">
    <name type="scientific">Zea mays</name>
    <name type="common">Maize</name>
    <dbReference type="NCBI Taxonomy" id="4577"/>
    <lineage>
        <taxon>Eukaryota</taxon>
        <taxon>Viridiplantae</taxon>
        <taxon>Streptophyta</taxon>
        <taxon>Embryophyta</taxon>
        <taxon>Tracheophyta</taxon>
        <taxon>Spermatophyta</taxon>
        <taxon>Magnoliopsida</taxon>
        <taxon>Liliopsida</taxon>
        <taxon>Poales</taxon>
        <taxon>Poaceae</taxon>
        <taxon>PACMAD clade</taxon>
        <taxon>Panicoideae</taxon>
        <taxon>Andropogonodae</taxon>
        <taxon>Andropogoneae</taxon>
        <taxon>Tripsacinae</taxon>
        <taxon>Zea</taxon>
    </lineage>
</organism>